<dbReference type="Pfam" id="PF13280">
    <property type="entry name" value="WYL"/>
    <property type="match status" value="1"/>
</dbReference>
<feature type="domain" description="Helix-turn-helix type 11" evidence="1">
    <location>
        <begin position="8"/>
        <end position="61"/>
    </location>
</feature>
<dbReference type="InterPro" id="IPR036388">
    <property type="entry name" value="WH-like_DNA-bd_sf"/>
</dbReference>
<evidence type="ECO:0000259" key="2">
    <source>
        <dbReference type="Pfam" id="PF13280"/>
    </source>
</evidence>
<dbReference type="AlphaFoldDB" id="A0A168FAL0"/>
<dbReference type="PROSITE" id="PS52050">
    <property type="entry name" value="WYL"/>
    <property type="match status" value="1"/>
</dbReference>
<reference evidence="3 4" key="1">
    <citation type="submission" date="2016-03" db="EMBL/GenBank/DDBJ databases">
        <title>Draft genome sequence of Paenibacillus glacialis DSM 22343.</title>
        <authorList>
            <person name="Shin S.-K."/>
            <person name="Yi H."/>
        </authorList>
    </citation>
    <scope>NUCLEOTIDE SEQUENCE [LARGE SCALE GENOMIC DNA]</scope>
    <source>
        <strain evidence="3 4">DSM 22343</strain>
    </source>
</reference>
<dbReference type="Pfam" id="PF08279">
    <property type="entry name" value="HTH_11"/>
    <property type="match status" value="1"/>
</dbReference>
<accession>A0A168FAL0</accession>
<dbReference type="InterPro" id="IPR036390">
    <property type="entry name" value="WH_DNA-bd_sf"/>
</dbReference>
<dbReference type="InterPro" id="IPR026881">
    <property type="entry name" value="WYL_dom"/>
</dbReference>
<dbReference type="GO" id="GO:0003677">
    <property type="term" value="F:DNA binding"/>
    <property type="evidence" value="ECO:0007669"/>
    <property type="project" value="UniProtKB-KW"/>
</dbReference>
<keyword evidence="3" id="KW-0238">DNA-binding</keyword>
<name>A0A168FAL0_9BACL</name>
<dbReference type="PANTHER" id="PTHR34580">
    <property type="match status" value="1"/>
</dbReference>
<protein>
    <submittedName>
        <fullName evidence="3">DNA-binding transcriptional regulator</fullName>
    </submittedName>
</protein>
<dbReference type="RefSeq" id="WP_068536943.1">
    <property type="nucleotide sequence ID" value="NZ_LVJH01000058.1"/>
</dbReference>
<evidence type="ECO:0000313" key="3">
    <source>
        <dbReference type="EMBL" id="OAB36017.1"/>
    </source>
</evidence>
<proteinExistence type="predicted"/>
<dbReference type="PANTHER" id="PTHR34580:SF3">
    <property type="entry name" value="PROTEIN PAFB"/>
    <property type="match status" value="1"/>
</dbReference>
<dbReference type="EMBL" id="LVJH01000058">
    <property type="protein sequence ID" value="OAB36017.1"/>
    <property type="molecule type" value="Genomic_DNA"/>
</dbReference>
<keyword evidence="4" id="KW-1185">Reference proteome</keyword>
<dbReference type="OrthoDB" id="9767131at2"/>
<gene>
    <name evidence="3" type="ORF">PGLA_21580</name>
</gene>
<comment type="caution">
    <text evidence="3">The sequence shown here is derived from an EMBL/GenBank/DDBJ whole genome shotgun (WGS) entry which is preliminary data.</text>
</comment>
<dbReference type="STRING" id="494026.PGLA_21580"/>
<dbReference type="InterPro" id="IPR013196">
    <property type="entry name" value="HTH_11"/>
</dbReference>
<evidence type="ECO:0000259" key="1">
    <source>
        <dbReference type="Pfam" id="PF08279"/>
    </source>
</evidence>
<dbReference type="SUPFAM" id="SSF46785">
    <property type="entry name" value="Winged helix' DNA-binding domain"/>
    <property type="match status" value="1"/>
</dbReference>
<feature type="domain" description="WYL" evidence="2">
    <location>
        <begin position="139"/>
        <end position="206"/>
    </location>
</feature>
<evidence type="ECO:0000313" key="4">
    <source>
        <dbReference type="Proteomes" id="UP000076967"/>
    </source>
</evidence>
<sequence length="336" mass="38942">MSKADNMLSILWLLKSGKQRTAQQLADELEVHIRTVYRCIDSLCASGVPIIADSGHYGGYRILENFSEAPLMFDMDEQKALIHASTFAKEAGYPFVETLNRAIDKLKFYTNDEQLEHMERHSDGLSVIHPPIDVFQQSILQQLEVSVAHSRTLEMQYMSGKEKISHIRSIDPYGIIFWKGHWYVVGYCHKRQEPRSFRVDRIQSLELSEHYFQRPEDFSARDFLMNNLLPNSLKAESVITVKIQGYERALNDLCQHWLFGHALVERSPTVAEFKLGIESLLTYVPYFLLPYGKSITIIEPDVLLKKMVEVTSGLGEYYREMDSKRRLKRSFNVEDH</sequence>
<dbReference type="Gene3D" id="1.10.10.10">
    <property type="entry name" value="Winged helix-like DNA-binding domain superfamily/Winged helix DNA-binding domain"/>
    <property type="match status" value="1"/>
</dbReference>
<dbReference type="Proteomes" id="UP000076967">
    <property type="component" value="Unassembled WGS sequence"/>
</dbReference>
<dbReference type="InterPro" id="IPR051534">
    <property type="entry name" value="CBASS_pafABC_assoc_protein"/>
</dbReference>
<organism evidence="3 4">
    <name type="scientific">Paenibacillus glacialis</name>
    <dbReference type="NCBI Taxonomy" id="494026"/>
    <lineage>
        <taxon>Bacteria</taxon>
        <taxon>Bacillati</taxon>
        <taxon>Bacillota</taxon>
        <taxon>Bacilli</taxon>
        <taxon>Bacillales</taxon>
        <taxon>Paenibacillaceae</taxon>
        <taxon>Paenibacillus</taxon>
    </lineage>
</organism>